<dbReference type="Gene3D" id="1.20.1250.20">
    <property type="entry name" value="MFS general substrate transporter like domains"/>
    <property type="match status" value="2"/>
</dbReference>
<dbReference type="SUPFAM" id="SSF103473">
    <property type="entry name" value="MFS general substrate transporter"/>
    <property type="match status" value="1"/>
</dbReference>
<feature type="transmembrane region" description="Helical" evidence="4">
    <location>
        <begin position="64"/>
        <end position="82"/>
    </location>
</feature>
<feature type="transmembrane region" description="Helical" evidence="4">
    <location>
        <begin position="327"/>
        <end position="345"/>
    </location>
</feature>
<dbReference type="GO" id="GO:0022857">
    <property type="term" value="F:transmembrane transporter activity"/>
    <property type="evidence" value="ECO:0007669"/>
    <property type="project" value="InterPro"/>
</dbReference>
<organism evidence="6 7">
    <name type="scientific">candidate division WOR-3 bacterium</name>
    <dbReference type="NCBI Taxonomy" id="2052148"/>
    <lineage>
        <taxon>Bacteria</taxon>
        <taxon>Bacteria division WOR-3</taxon>
    </lineage>
</organism>
<dbReference type="Proteomes" id="UP000885826">
    <property type="component" value="Unassembled WGS sequence"/>
</dbReference>
<dbReference type="InterPro" id="IPR011701">
    <property type="entry name" value="MFS"/>
</dbReference>
<keyword evidence="1 4" id="KW-0812">Transmembrane</keyword>
<feature type="transmembrane region" description="Helical" evidence="4">
    <location>
        <begin position="140"/>
        <end position="160"/>
    </location>
</feature>
<dbReference type="PROSITE" id="PS50850">
    <property type="entry name" value="MFS"/>
    <property type="match status" value="1"/>
</dbReference>
<dbReference type="PANTHER" id="PTHR23526:SF2">
    <property type="entry name" value="MAJOR FACILITATOR SUPERFAMILY (MFS) PROFILE DOMAIN-CONTAINING PROTEIN"/>
    <property type="match status" value="1"/>
</dbReference>
<dbReference type="AlphaFoldDB" id="A0A9C9EN00"/>
<feature type="transmembrane region" description="Helical" evidence="4">
    <location>
        <begin position="264"/>
        <end position="281"/>
    </location>
</feature>
<dbReference type="InterPro" id="IPR052528">
    <property type="entry name" value="Sugar_transport-like"/>
</dbReference>
<feature type="transmembrane region" description="Helical" evidence="4">
    <location>
        <begin position="30"/>
        <end position="52"/>
    </location>
</feature>
<name>A0A9C9EN00_UNCW3</name>
<dbReference type="InterPro" id="IPR036259">
    <property type="entry name" value="MFS_trans_sf"/>
</dbReference>
<feature type="transmembrane region" description="Helical" evidence="4">
    <location>
        <begin position="115"/>
        <end position="134"/>
    </location>
</feature>
<reference evidence="6" key="1">
    <citation type="journal article" date="2020" name="mSystems">
        <title>Genome- and Community-Level Interaction Insights into Carbon Utilization and Element Cycling Functions of Hydrothermarchaeota in Hydrothermal Sediment.</title>
        <authorList>
            <person name="Zhou Z."/>
            <person name="Liu Y."/>
            <person name="Xu W."/>
            <person name="Pan J."/>
            <person name="Luo Z.H."/>
            <person name="Li M."/>
        </authorList>
    </citation>
    <scope>NUCLEOTIDE SEQUENCE</scope>
    <source>
        <strain evidence="6">HyVt-388</strain>
    </source>
</reference>
<protein>
    <submittedName>
        <fullName evidence="6">MFS transporter</fullName>
    </submittedName>
</protein>
<evidence type="ECO:0000256" key="3">
    <source>
        <dbReference type="ARBA" id="ARBA00023136"/>
    </source>
</evidence>
<dbReference type="Pfam" id="PF07690">
    <property type="entry name" value="MFS_1"/>
    <property type="match status" value="2"/>
</dbReference>
<evidence type="ECO:0000259" key="5">
    <source>
        <dbReference type="PROSITE" id="PS50850"/>
    </source>
</evidence>
<gene>
    <name evidence="6" type="ORF">ENI34_07215</name>
</gene>
<feature type="transmembrane region" description="Helical" evidence="4">
    <location>
        <begin position="181"/>
        <end position="201"/>
    </location>
</feature>
<feature type="domain" description="Major facilitator superfamily (MFS) profile" evidence="5">
    <location>
        <begin position="1"/>
        <end position="165"/>
    </location>
</feature>
<sequence length="350" mass="38022">MPALLNFFFLASWTLPIIFIPLIARQYTDNLFLISLILTLYNAVVLFSSTIFGRLGDTVGRKKVVILGFLISGVVLFAHNFIGDISSLYVLRGLAGIGSGMIPGPLAALVGSGSVGIFTASGSFGFMVASILAGVLKKDFIIFTTAAFLCFIGLFLSFFIKEQKKRLSVPLFPYEIIKKNIDVYLPYLIRHSAASAIWAVFPIYLTTLGVDKFRIGILYAVNPLMQVTFMLLPARLKSSRLITTGLVSSSLTFLGYAVAPHWGYLIGLQALLGFSWANLYLGSMKHLLKHNAEQSTATGVLNSIFGLSGIIGPLLGGLVTFFGLRVLLYFSSFLALCAFIISRILKGRAG</sequence>
<evidence type="ECO:0000256" key="4">
    <source>
        <dbReference type="SAM" id="Phobius"/>
    </source>
</evidence>
<comment type="caution">
    <text evidence="6">The sequence shown here is derived from an EMBL/GenBank/DDBJ whole genome shotgun (WGS) entry which is preliminary data.</text>
</comment>
<feature type="transmembrane region" description="Helical" evidence="4">
    <location>
        <begin position="301"/>
        <end position="321"/>
    </location>
</feature>
<evidence type="ECO:0000256" key="2">
    <source>
        <dbReference type="ARBA" id="ARBA00022989"/>
    </source>
</evidence>
<accession>A0A9C9EN00</accession>
<evidence type="ECO:0000313" key="6">
    <source>
        <dbReference type="EMBL" id="HEC78915.1"/>
    </source>
</evidence>
<dbReference type="InterPro" id="IPR020846">
    <property type="entry name" value="MFS_dom"/>
</dbReference>
<feature type="transmembrane region" description="Helical" evidence="4">
    <location>
        <begin position="7"/>
        <end position="24"/>
    </location>
</feature>
<dbReference type="PANTHER" id="PTHR23526">
    <property type="entry name" value="INTEGRAL MEMBRANE TRANSPORT PROTEIN-RELATED"/>
    <property type="match status" value="1"/>
</dbReference>
<keyword evidence="2 4" id="KW-1133">Transmembrane helix</keyword>
<feature type="transmembrane region" description="Helical" evidence="4">
    <location>
        <begin position="88"/>
        <end position="108"/>
    </location>
</feature>
<feature type="transmembrane region" description="Helical" evidence="4">
    <location>
        <begin position="213"/>
        <end position="234"/>
    </location>
</feature>
<evidence type="ECO:0000256" key="1">
    <source>
        <dbReference type="ARBA" id="ARBA00022692"/>
    </source>
</evidence>
<dbReference type="EMBL" id="DRIG01000076">
    <property type="protein sequence ID" value="HEC78915.1"/>
    <property type="molecule type" value="Genomic_DNA"/>
</dbReference>
<keyword evidence="3 4" id="KW-0472">Membrane</keyword>
<evidence type="ECO:0000313" key="7">
    <source>
        <dbReference type="Proteomes" id="UP000885826"/>
    </source>
</evidence>
<proteinExistence type="predicted"/>